<dbReference type="Proteomes" id="UP000187172">
    <property type="component" value="Unassembled WGS sequence"/>
</dbReference>
<dbReference type="AlphaFoldDB" id="A0A1R1DXB6"/>
<evidence type="ECO:0000313" key="2">
    <source>
        <dbReference type="Proteomes" id="UP000187172"/>
    </source>
</evidence>
<gene>
    <name evidence="1" type="ORF">BK138_35015</name>
</gene>
<comment type="caution">
    <text evidence="1">The sequence shown here is derived from an EMBL/GenBank/DDBJ whole genome shotgun (WGS) entry which is preliminary data.</text>
</comment>
<proteinExistence type="predicted"/>
<dbReference type="EMBL" id="MRTP01000027">
    <property type="protein sequence ID" value="OMF44237.1"/>
    <property type="molecule type" value="Genomic_DNA"/>
</dbReference>
<reference evidence="1 2" key="1">
    <citation type="submission" date="2016-11" db="EMBL/GenBank/DDBJ databases">
        <title>Paenibacillus species isolates.</title>
        <authorList>
            <person name="Beno S.M."/>
        </authorList>
    </citation>
    <scope>NUCLEOTIDE SEQUENCE [LARGE SCALE GENOMIC DNA]</scope>
    <source>
        <strain evidence="1 2">FSL R5-0378</strain>
    </source>
</reference>
<organism evidence="1 2">
    <name type="scientific">Paenibacillus rhizosphaerae</name>
    <dbReference type="NCBI Taxonomy" id="297318"/>
    <lineage>
        <taxon>Bacteria</taxon>
        <taxon>Bacillati</taxon>
        <taxon>Bacillota</taxon>
        <taxon>Bacilli</taxon>
        <taxon>Bacillales</taxon>
        <taxon>Paenibacillaceae</taxon>
        <taxon>Paenibacillus</taxon>
    </lineage>
</organism>
<protein>
    <submittedName>
        <fullName evidence="1">Uncharacterized protein</fullName>
    </submittedName>
</protein>
<accession>A0A1R1DXB6</accession>
<evidence type="ECO:0000313" key="1">
    <source>
        <dbReference type="EMBL" id="OMF44237.1"/>
    </source>
</evidence>
<sequence length="63" mass="7713">MMEHHYVQEKLMEYKHADLHRRRSRLLRATEKPVESTVQLYGGWNSPWPGMLSRLFRSKMRQQ</sequence>
<keyword evidence="2" id="KW-1185">Reference proteome</keyword>
<name>A0A1R1DXB6_9BACL</name>